<dbReference type="Pfam" id="PF12969">
    <property type="entry name" value="DUF3857"/>
    <property type="match status" value="1"/>
</dbReference>
<accession>A0A0G3XMA6</accession>
<dbReference type="Gene3D" id="2.60.40.3140">
    <property type="match status" value="1"/>
</dbReference>
<dbReference type="InterPro" id="IPR038765">
    <property type="entry name" value="Papain-like_cys_pep_sf"/>
</dbReference>
<evidence type="ECO:0000313" key="3">
    <source>
        <dbReference type="Proteomes" id="UP000035287"/>
    </source>
</evidence>
<dbReference type="OrthoDB" id="98874at2"/>
<dbReference type="Proteomes" id="UP000035287">
    <property type="component" value="Chromosome"/>
</dbReference>
<dbReference type="InterPro" id="IPR024618">
    <property type="entry name" value="DUF3857"/>
</dbReference>
<protein>
    <submittedName>
        <fullName evidence="2">Transglutaminase</fullName>
    </submittedName>
</protein>
<dbReference type="EMBL" id="CP011770">
    <property type="protein sequence ID" value="AKM11776.1"/>
    <property type="molecule type" value="Genomic_DNA"/>
</dbReference>
<evidence type="ECO:0000313" key="2">
    <source>
        <dbReference type="EMBL" id="AKM11776.1"/>
    </source>
</evidence>
<dbReference type="Gene3D" id="3.10.620.30">
    <property type="match status" value="1"/>
</dbReference>
<name>A0A0G3XMA6_9SPHN</name>
<dbReference type="STRING" id="1348774.AB433_11480"/>
<dbReference type="PATRIC" id="fig|1348774.3.peg.2417"/>
<dbReference type="KEGG" id="cna:AB433_11480"/>
<reference evidence="2 3" key="1">
    <citation type="submission" date="2015-06" db="EMBL/GenBank/DDBJ databases">
        <authorList>
            <person name="Zeng Y."/>
            <person name="Huang Y."/>
        </authorList>
    </citation>
    <scope>NUCLEOTIDE SEQUENCE [LARGE SCALE GENOMIC DNA]</scope>
    <source>
        <strain evidence="2 3">PQ-2</strain>
    </source>
</reference>
<keyword evidence="3" id="KW-1185">Reference proteome</keyword>
<dbReference type="SUPFAM" id="SSF54001">
    <property type="entry name" value="Cysteine proteinases"/>
    <property type="match status" value="1"/>
</dbReference>
<proteinExistence type="predicted"/>
<evidence type="ECO:0000259" key="1">
    <source>
        <dbReference type="Pfam" id="PF12969"/>
    </source>
</evidence>
<gene>
    <name evidence="2" type="ORF">AB433_11480</name>
</gene>
<dbReference type="AlphaFoldDB" id="A0A0G3XMA6"/>
<organism evidence="2 3">
    <name type="scientific">Croceicoccus naphthovorans</name>
    <dbReference type="NCBI Taxonomy" id="1348774"/>
    <lineage>
        <taxon>Bacteria</taxon>
        <taxon>Pseudomonadati</taxon>
        <taxon>Pseudomonadota</taxon>
        <taxon>Alphaproteobacteria</taxon>
        <taxon>Sphingomonadales</taxon>
        <taxon>Erythrobacteraceae</taxon>
        <taxon>Croceicoccus</taxon>
    </lineage>
</organism>
<feature type="domain" description="DUF3857" evidence="1">
    <location>
        <begin position="30"/>
        <end position="184"/>
    </location>
</feature>
<sequence>MDLPENPTGAIFVRQQDTLVHLDAKGQAQYLGYRIKVLHPNALQLGNLSISWNPAGGNPVIHALKVHRDGEVIDVLKDARFEILRREDQLEAAHIDGILTAVLRVADLRVGDELEFSLTTRTDDPTLGSTSSGALVLHPEPGPGRYRLGLSWDDGQKPTVRMTPAFTAAQQAGKQALDFQFDNPPVVIAPKDAPPRYQVFRFAEYSDFADWNAVSRRFAKLYSETSQIGSSEPLMREVARIAKLDGGKLAKASAALKLVQQDVRYIYVGLNGGNLRPADASETWSLRYGDCKGKTVLLLGLLRELGIDAQAVMVNSSGNDDGLDERLPSPGMFDHVLVRAHIDGKTHYLDGTLPPVVPPSEKPLLPYRWVLPLTSDGSGLEHLDWHPAELPDSINIYEIDARQGFDEPARITSRTIIRGVAGLEQQVQLSAVSKAQMLSAFRQSLTGDTWQSIENVDWHYDEKAGASILEITGLGTVDWDDDGDGARSLALPGGGFNPPQRRVRTAEQDQSLPYYNKPEFSCHVTTVRLPADTRPEQWSHKRSFNQGMFGRNYYRAFAIEDGSLRMVRSYRVEEQEITAARAAKDNGRIADFDNSMGWIFYNPERDRPVVNRIDVPATFEIDWATDASACLSPNAA</sequence>